<keyword evidence="1" id="KW-0472">Membrane</keyword>
<keyword evidence="1" id="KW-1133">Transmembrane helix</keyword>
<evidence type="ECO:0000313" key="3">
    <source>
        <dbReference type="Proteomes" id="UP000676776"/>
    </source>
</evidence>
<keyword evidence="1" id="KW-0812">Transmembrane</keyword>
<dbReference type="RefSeq" id="WP_208154268.1">
    <property type="nucleotide sequence ID" value="NZ_JAGEVF010000006.1"/>
</dbReference>
<feature type="transmembrane region" description="Helical" evidence="1">
    <location>
        <begin position="245"/>
        <end position="263"/>
    </location>
</feature>
<evidence type="ECO:0008006" key="4">
    <source>
        <dbReference type="Google" id="ProtNLM"/>
    </source>
</evidence>
<keyword evidence="3" id="KW-1185">Reference proteome</keyword>
<dbReference type="InterPro" id="IPR038765">
    <property type="entry name" value="Papain-like_cys_pep_sf"/>
</dbReference>
<evidence type="ECO:0000313" key="2">
    <source>
        <dbReference type="EMBL" id="MBO3116905.1"/>
    </source>
</evidence>
<proteinExistence type="predicted"/>
<comment type="caution">
    <text evidence="2">The sequence shown here is derived from an EMBL/GenBank/DDBJ whole genome shotgun (WGS) entry which is preliminary data.</text>
</comment>
<gene>
    <name evidence="2" type="ORF">J4050_09110</name>
</gene>
<dbReference type="EMBL" id="JAGEVF010000006">
    <property type="protein sequence ID" value="MBO3116905.1"/>
    <property type="molecule type" value="Genomic_DNA"/>
</dbReference>
<dbReference type="SUPFAM" id="SSF54001">
    <property type="entry name" value="Cysteine proteinases"/>
    <property type="match status" value="1"/>
</dbReference>
<name>A0ABS3T587_9FLAO</name>
<accession>A0ABS3T587</accession>
<dbReference type="Proteomes" id="UP000676776">
    <property type="component" value="Unassembled WGS sequence"/>
</dbReference>
<evidence type="ECO:0000256" key="1">
    <source>
        <dbReference type="SAM" id="Phobius"/>
    </source>
</evidence>
<sequence length="266" mass="30568">MKPIKITKLVLITIATALLIINCIGLVTSLRNSEIYSESSTLFKNDISLTEEEVIQELDKKELSDKEYAIKANETINNGIAHYWVDEGISKYNLRIPFYENYILFAASYISPSSFEKYEYCDYRKALERGVGLCSQHSIILSEFLSTNGINNRVVGLSGHVVVMAQVDAANDIWWILDPDYGVTIKHNLDEVEKNPALIQEFYLEKGYSRENVDMLTDIFEKEGNSISTSDKTYCSNKKYYFERLSYISIWLAPILILLVVRFKFK</sequence>
<organism evidence="2 3">
    <name type="scientific">Winogradskyella pelagia</name>
    <dbReference type="NCBI Taxonomy" id="2819984"/>
    <lineage>
        <taxon>Bacteria</taxon>
        <taxon>Pseudomonadati</taxon>
        <taxon>Bacteroidota</taxon>
        <taxon>Flavobacteriia</taxon>
        <taxon>Flavobacteriales</taxon>
        <taxon>Flavobacteriaceae</taxon>
        <taxon>Winogradskyella</taxon>
    </lineage>
</organism>
<protein>
    <recommendedName>
        <fullName evidence="4">Transglutaminase-like domain-containing protein</fullName>
    </recommendedName>
</protein>
<reference evidence="2 3" key="1">
    <citation type="submission" date="2021-03" db="EMBL/GenBank/DDBJ databases">
        <title>Winogradskyella sp. nov., isolated from costal sediment.</title>
        <authorList>
            <person name="Gao C."/>
        </authorList>
    </citation>
    <scope>NUCLEOTIDE SEQUENCE [LARGE SCALE GENOMIC DNA]</scope>
    <source>
        <strain evidence="2 3">DF17</strain>
    </source>
</reference>